<name>A0A5N7MV79_9HYPH</name>
<protein>
    <submittedName>
        <fullName evidence="3">Restriction endonuclease</fullName>
    </submittedName>
</protein>
<dbReference type="InterPro" id="IPR007560">
    <property type="entry name" value="Restrct_endonuc_IV_Mrr"/>
</dbReference>
<dbReference type="RefSeq" id="WP_152717406.1">
    <property type="nucleotide sequence ID" value="NZ_VOSJ01000424.1"/>
</dbReference>
<dbReference type="PANTHER" id="PTHR30015:SF6">
    <property type="entry name" value="SLL1429 PROTEIN"/>
    <property type="match status" value="1"/>
</dbReference>
<organism evidence="3 4">
    <name type="scientific">Microvirga tunisiensis</name>
    <dbReference type="NCBI Taxonomy" id="2108360"/>
    <lineage>
        <taxon>Bacteria</taxon>
        <taxon>Pseudomonadati</taxon>
        <taxon>Pseudomonadota</taxon>
        <taxon>Alphaproteobacteria</taxon>
        <taxon>Hyphomicrobiales</taxon>
        <taxon>Methylobacteriaceae</taxon>
        <taxon>Microvirga</taxon>
    </lineage>
</organism>
<keyword evidence="3" id="KW-0540">Nuclease</keyword>
<keyword evidence="1" id="KW-1133">Transmembrane helix</keyword>
<keyword evidence="1" id="KW-0812">Transmembrane</keyword>
<evidence type="ECO:0000259" key="2">
    <source>
        <dbReference type="Pfam" id="PF04471"/>
    </source>
</evidence>
<dbReference type="GO" id="GO:0015666">
    <property type="term" value="F:restriction endodeoxyribonuclease activity"/>
    <property type="evidence" value="ECO:0007669"/>
    <property type="project" value="TreeGrafter"/>
</dbReference>
<dbReference type="PANTHER" id="PTHR30015">
    <property type="entry name" value="MRR RESTRICTION SYSTEM PROTEIN"/>
    <property type="match status" value="1"/>
</dbReference>
<dbReference type="InterPro" id="IPR011856">
    <property type="entry name" value="tRNA_endonuc-like_dom_sf"/>
</dbReference>
<comment type="caution">
    <text evidence="3">The sequence shown here is derived from an EMBL/GenBank/DDBJ whole genome shotgun (WGS) entry which is preliminary data.</text>
</comment>
<dbReference type="OrthoDB" id="9797274at2"/>
<dbReference type="Proteomes" id="UP000403266">
    <property type="component" value="Unassembled WGS sequence"/>
</dbReference>
<dbReference type="SUPFAM" id="SSF52980">
    <property type="entry name" value="Restriction endonuclease-like"/>
    <property type="match status" value="1"/>
</dbReference>
<accession>A0A5N7MV79</accession>
<keyword evidence="3" id="KW-0255">Endonuclease</keyword>
<dbReference type="EMBL" id="VOSK01000398">
    <property type="protein sequence ID" value="MPR30580.1"/>
    <property type="molecule type" value="Genomic_DNA"/>
</dbReference>
<proteinExistence type="predicted"/>
<evidence type="ECO:0000256" key="1">
    <source>
        <dbReference type="SAM" id="Phobius"/>
    </source>
</evidence>
<feature type="domain" description="Restriction endonuclease type IV Mrr" evidence="2">
    <location>
        <begin position="164"/>
        <end position="267"/>
    </location>
</feature>
<dbReference type="Pfam" id="PF04471">
    <property type="entry name" value="Mrr_cat"/>
    <property type="match status" value="1"/>
</dbReference>
<dbReference type="AlphaFoldDB" id="A0A5N7MV79"/>
<dbReference type="GO" id="GO:0003677">
    <property type="term" value="F:DNA binding"/>
    <property type="evidence" value="ECO:0007669"/>
    <property type="project" value="InterPro"/>
</dbReference>
<gene>
    <name evidence="3" type="ORF">FS320_37695</name>
</gene>
<keyword evidence="3" id="KW-0378">Hydrolase</keyword>
<keyword evidence="4" id="KW-1185">Reference proteome</keyword>
<sequence length="276" mass="30585">MQALGGLAILIGIALIYKLYTFLSENPAVAVVLGLGVVALVWALIKGAEKQKQEENESARRKHEKLLSVTRSVAETHKKTLYIREKQTVYKDAYGDYKFDRWNSEKKYFIKEKVFPALLESGIEPFSLDEDSSVWLELERVIDATVSEFSSTQVDLVDFDNISTGQEYEIVCQEILENLGWAVNNTPTSGDQGADLIAEKEGCRLAIQCKFYSSSVGNKAVQEVVAATSFYVADFGVVVSNNTFTKSARQLAVSNGVILIHHDDLESLDELVSKAA</sequence>
<dbReference type="GO" id="GO:0009307">
    <property type="term" value="P:DNA restriction-modification system"/>
    <property type="evidence" value="ECO:0007669"/>
    <property type="project" value="InterPro"/>
</dbReference>
<feature type="transmembrane region" description="Helical" evidence="1">
    <location>
        <begin position="28"/>
        <end position="45"/>
    </location>
</feature>
<evidence type="ECO:0000313" key="4">
    <source>
        <dbReference type="Proteomes" id="UP000403266"/>
    </source>
</evidence>
<dbReference type="InterPro" id="IPR052906">
    <property type="entry name" value="Type_IV_Methyl-Rstrct_Enzyme"/>
</dbReference>
<keyword evidence="1" id="KW-0472">Membrane</keyword>
<evidence type="ECO:0000313" key="3">
    <source>
        <dbReference type="EMBL" id="MPR30580.1"/>
    </source>
</evidence>
<dbReference type="InterPro" id="IPR011335">
    <property type="entry name" value="Restrct_endonuc-II-like"/>
</dbReference>
<dbReference type="Gene3D" id="3.40.1350.10">
    <property type="match status" value="1"/>
</dbReference>
<reference evidence="3 4" key="1">
    <citation type="journal article" date="2019" name="Syst. Appl. Microbiol.">
        <title>Microvirga tunisiensis sp. nov., a root nodule symbiotic bacterium isolated from Lupinus micranthus and L. luteus grown in Northern Tunisia.</title>
        <authorList>
            <person name="Msaddak A."/>
            <person name="Rejili M."/>
            <person name="Duran D."/>
            <person name="Mars M."/>
            <person name="Palacios J.M."/>
            <person name="Ruiz-Argueso T."/>
            <person name="Rey L."/>
            <person name="Imperial J."/>
        </authorList>
    </citation>
    <scope>NUCLEOTIDE SEQUENCE [LARGE SCALE GENOMIC DNA]</scope>
    <source>
        <strain evidence="3 4">Lmie10</strain>
    </source>
</reference>